<dbReference type="EMBL" id="LGUT01003404">
    <property type="protein sequence ID" value="KOG85471.1"/>
    <property type="molecule type" value="Genomic_DNA"/>
</dbReference>
<feature type="non-terminal residue" evidence="1">
    <location>
        <position position="1"/>
    </location>
</feature>
<organism evidence="1 2">
    <name type="scientific">Streptomyces varsoviensis</name>
    <dbReference type="NCBI Taxonomy" id="67373"/>
    <lineage>
        <taxon>Bacteria</taxon>
        <taxon>Bacillati</taxon>
        <taxon>Actinomycetota</taxon>
        <taxon>Actinomycetes</taxon>
        <taxon>Kitasatosporales</taxon>
        <taxon>Streptomycetaceae</taxon>
        <taxon>Streptomyces</taxon>
    </lineage>
</organism>
<protein>
    <submittedName>
        <fullName evidence="1">Uncharacterized protein</fullName>
    </submittedName>
</protein>
<sequence>LERANTTVAAACAVRYLSESGPVRTPGRAAVAELARELRNPARTVRSLAAVLRRWQEPEPRPCRWR</sequence>
<accession>A0ABR5IWE9</accession>
<comment type="caution">
    <text evidence="1">The sequence shown here is derived from an EMBL/GenBank/DDBJ whole genome shotgun (WGS) entry which is preliminary data.</text>
</comment>
<dbReference type="Proteomes" id="UP000037020">
    <property type="component" value="Unassembled WGS sequence"/>
</dbReference>
<evidence type="ECO:0000313" key="2">
    <source>
        <dbReference type="Proteomes" id="UP000037020"/>
    </source>
</evidence>
<gene>
    <name evidence="1" type="ORF">ADK38_36505</name>
</gene>
<name>A0ABR5IWE9_9ACTN</name>
<reference evidence="1 2" key="1">
    <citation type="submission" date="2015-07" db="EMBL/GenBank/DDBJ databases">
        <authorList>
            <person name="Ju K.-S."/>
            <person name="Doroghazi J.R."/>
            <person name="Metcalf W.W."/>
        </authorList>
    </citation>
    <scope>NUCLEOTIDE SEQUENCE [LARGE SCALE GENOMIC DNA]</scope>
    <source>
        <strain evidence="1 2">NRRL B-3589</strain>
    </source>
</reference>
<evidence type="ECO:0000313" key="1">
    <source>
        <dbReference type="EMBL" id="KOG85471.1"/>
    </source>
</evidence>
<proteinExistence type="predicted"/>
<keyword evidence="2" id="KW-1185">Reference proteome</keyword>